<accession>A0AAE1H1Z8</accession>
<sequence length="608" mass="69295">MYRMSSLNRVKSNAQKRAVEKVEALHLRIKVRRLNNLLHSQEYEDEDTDSSNSGGECGSDSEEYNYNDSVDDKQNNCVDSGDGDVDNNVDDIGYDGDGDDNGSQDDDRDNDRDDNGSEDDEDGGGGGGDSGGESSDDNDLMDDNGDRNAYVFDFLQDWSLWGVSASKVDDLLKGLKPIFPILPKSRRTLLHTPAKANLEEMGEGLFWYKGIQANVVQRFTPATFQINNAITMDVGIDALDLFKAAKVKFWAILGNFAGGDNEPFIIAIFKGEDDPPLEGFLQRFIAEIQHLITNGVVQYGQHRPFVMRHFVCDAVARQYLKRIKNHNSLSGCEKCTVLGFRYRGRTVFLNINAPLRTDEDFRLRRDEDHHNGDIEIETPLEQINISMVSQFRLDTLHLVDIGVFKRWLMFLLGKYGANPRVLSNAEKAEISERITILTPSFPKEFSRRPRPLKYFSKYTATEFRRMLRYDGLILFRNLDEDIYYDFLLLFCGIFILSDTSLLQRLGNIANECLRKFVAHSAQLFGAHFVVYNVHNLIHLSRECEIAGALHEFSAYKFENYLGVIKRFLLSTYKPLEQLYNRDKERNGRLIKNLRVKTVPDGEAILSGR</sequence>
<feature type="compositionally biased region" description="Acidic residues" evidence="1">
    <location>
        <begin position="134"/>
        <end position="143"/>
    </location>
</feature>
<reference evidence="2" key="1">
    <citation type="submission" date="2021-07" db="EMBL/GenBank/DDBJ databases">
        <authorList>
            <person name="Catto M.A."/>
            <person name="Jacobson A."/>
            <person name="Kennedy G."/>
            <person name="Labadie P."/>
            <person name="Hunt B.G."/>
            <person name="Srinivasan R."/>
        </authorList>
    </citation>
    <scope>NUCLEOTIDE SEQUENCE</scope>
    <source>
        <strain evidence="2">PL_HMW_Pooled</strain>
        <tissue evidence="2">Head</tissue>
    </source>
</reference>
<evidence type="ECO:0000313" key="3">
    <source>
        <dbReference type="Proteomes" id="UP001219518"/>
    </source>
</evidence>
<dbReference type="AlphaFoldDB" id="A0AAE1H1Z8"/>
<gene>
    <name evidence="2" type="ORF">KUF71_022791</name>
</gene>
<dbReference type="PANTHER" id="PTHR33053:SF25">
    <property type="entry name" value="TRANSPOSASE DOMAIN-CONTAINING PROTEIN"/>
    <property type="match status" value="1"/>
</dbReference>
<dbReference type="EMBL" id="JAHWGI010000318">
    <property type="protein sequence ID" value="KAK3913337.1"/>
    <property type="molecule type" value="Genomic_DNA"/>
</dbReference>
<evidence type="ECO:0000256" key="1">
    <source>
        <dbReference type="SAM" id="MobiDB-lite"/>
    </source>
</evidence>
<protein>
    <submittedName>
        <fullName evidence="2">Halomucin</fullName>
    </submittedName>
</protein>
<dbReference type="PANTHER" id="PTHR33053">
    <property type="entry name" value="PROTEIN, PUTATIVE-RELATED"/>
    <property type="match status" value="1"/>
</dbReference>
<organism evidence="2 3">
    <name type="scientific">Frankliniella fusca</name>
    <dbReference type="NCBI Taxonomy" id="407009"/>
    <lineage>
        <taxon>Eukaryota</taxon>
        <taxon>Metazoa</taxon>
        <taxon>Ecdysozoa</taxon>
        <taxon>Arthropoda</taxon>
        <taxon>Hexapoda</taxon>
        <taxon>Insecta</taxon>
        <taxon>Pterygota</taxon>
        <taxon>Neoptera</taxon>
        <taxon>Paraneoptera</taxon>
        <taxon>Thysanoptera</taxon>
        <taxon>Terebrantia</taxon>
        <taxon>Thripoidea</taxon>
        <taxon>Thripidae</taxon>
        <taxon>Frankliniella</taxon>
    </lineage>
</organism>
<feature type="region of interest" description="Disordered" evidence="1">
    <location>
        <begin position="34"/>
        <end position="143"/>
    </location>
</feature>
<evidence type="ECO:0000313" key="2">
    <source>
        <dbReference type="EMBL" id="KAK3913337.1"/>
    </source>
</evidence>
<name>A0AAE1H1Z8_9NEOP</name>
<dbReference type="Proteomes" id="UP001219518">
    <property type="component" value="Unassembled WGS sequence"/>
</dbReference>
<feature type="compositionally biased region" description="Acidic residues" evidence="1">
    <location>
        <begin position="81"/>
        <end position="108"/>
    </location>
</feature>
<proteinExistence type="predicted"/>
<reference evidence="2" key="2">
    <citation type="journal article" date="2023" name="BMC Genomics">
        <title>Pest status, molecular evolution, and epigenetic factors derived from the genome assembly of Frankliniella fusca, a thysanopteran phytovirus vector.</title>
        <authorList>
            <person name="Catto M.A."/>
            <person name="Labadie P.E."/>
            <person name="Jacobson A.L."/>
            <person name="Kennedy G.G."/>
            <person name="Srinivasan R."/>
            <person name="Hunt B.G."/>
        </authorList>
    </citation>
    <scope>NUCLEOTIDE SEQUENCE</scope>
    <source>
        <strain evidence="2">PL_HMW_Pooled</strain>
    </source>
</reference>
<keyword evidence="3" id="KW-1185">Reference proteome</keyword>
<comment type="caution">
    <text evidence="2">The sequence shown here is derived from an EMBL/GenBank/DDBJ whole genome shotgun (WGS) entry which is preliminary data.</text>
</comment>